<evidence type="ECO:0000256" key="6">
    <source>
        <dbReference type="PIRNR" id="PIRNR016262"/>
    </source>
</evidence>
<dbReference type="PROSITE" id="PS51733">
    <property type="entry name" value="BPL_LPL_CATALYTIC"/>
    <property type="match status" value="1"/>
</dbReference>
<keyword evidence="2 5" id="KW-0808">Transferase</keyword>
<comment type="caution">
    <text evidence="11">The sequence shown here is derived from an EMBL/GenBank/DDBJ whole genome shotgun (WGS) entry which is preliminary data.</text>
</comment>
<proteinExistence type="inferred from homology"/>
<evidence type="ECO:0000313" key="12">
    <source>
        <dbReference type="Proteomes" id="UP000561066"/>
    </source>
</evidence>
<dbReference type="Pfam" id="PF21948">
    <property type="entry name" value="LplA-B_cat"/>
    <property type="match status" value="1"/>
</dbReference>
<comment type="subcellular location">
    <subcellularLocation>
        <location evidence="5">Cytoplasm</location>
    </subcellularLocation>
</comment>
<dbReference type="HAMAP" id="MF_00013">
    <property type="entry name" value="LipB"/>
    <property type="match status" value="1"/>
</dbReference>
<comment type="catalytic activity">
    <reaction evidence="5 6">
        <text>octanoyl-[ACP] + L-lysyl-[protein] = N(6)-octanoyl-L-lysyl-[protein] + holo-[ACP] + H(+)</text>
        <dbReference type="Rhea" id="RHEA:17665"/>
        <dbReference type="Rhea" id="RHEA-COMP:9636"/>
        <dbReference type="Rhea" id="RHEA-COMP:9685"/>
        <dbReference type="Rhea" id="RHEA-COMP:9752"/>
        <dbReference type="Rhea" id="RHEA-COMP:9928"/>
        <dbReference type="ChEBI" id="CHEBI:15378"/>
        <dbReference type="ChEBI" id="CHEBI:29969"/>
        <dbReference type="ChEBI" id="CHEBI:64479"/>
        <dbReference type="ChEBI" id="CHEBI:78463"/>
        <dbReference type="ChEBI" id="CHEBI:78809"/>
        <dbReference type="EC" id="2.3.1.181"/>
    </reaction>
</comment>
<evidence type="ECO:0000256" key="1">
    <source>
        <dbReference type="ARBA" id="ARBA00004821"/>
    </source>
</evidence>
<dbReference type="CDD" id="cd16444">
    <property type="entry name" value="LipB"/>
    <property type="match status" value="1"/>
</dbReference>
<comment type="miscellaneous">
    <text evidence="5">In the reaction, the free carboxyl group of octanoic acid is attached via an amide linkage to the epsilon-amino group of a specific lysine residue of lipoyl domains of lipoate-dependent enzymes.</text>
</comment>
<keyword evidence="5" id="KW-0963">Cytoplasm</keyword>
<comment type="function">
    <text evidence="4 5 6">Catalyzes the transfer of endogenously produced octanoic acid from octanoyl-acyl-carrier-protein onto the lipoyl domains of lipoate-dependent enzymes. Lipoyl-ACP can also act as a substrate although octanoyl-ACP is likely to be the physiological substrate.</text>
</comment>
<evidence type="ECO:0000256" key="9">
    <source>
        <dbReference type="PIRSR" id="PIRSR016262-3"/>
    </source>
</evidence>
<keyword evidence="3 5" id="KW-0012">Acyltransferase</keyword>
<evidence type="ECO:0000256" key="7">
    <source>
        <dbReference type="PIRSR" id="PIRSR016262-1"/>
    </source>
</evidence>
<dbReference type="RefSeq" id="WP_182943759.1">
    <property type="nucleotide sequence ID" value="NZ_JABEQH010000013.1"/>
</dbReference>
<gene>
    <name evidence="5 11" type="primary">lipB</name>
    <name evidence="11" type="ORF">HLH21_10780</name>
</gene>
<dbReference type="GO" id="GO:0005737">
    <property type="term" value="C:cytoplasm"/>
    <property type="evidence" value="ECO:0007669"/>
    <property type="project" value="UniProtKB-SubCell"/>
</dbReference>
<dbReference type="NCBIfam" id="NF010925">
    <property type="entry name" value="PRK14345.1"/>
    <property type="match status" value="1"/>
</dbReference>
<keyword evidence="12" id="KW-1185">Reference proteome</keyword>
<dbReference type="EC" id="2.3.1.181" evidence="5 6"/>
<comment type="pathway">
    <text evidence="1 5 6">Protein modification; protein lipoylation via endogenous pathway; protein N(6)-(lipoyl)lysine from octanoyl-[acyl-carrier-protein]: step 1/2.</text>
</comment>
<organism evidence="11 12">
    <name type="scientific">Gluconacetobacter johannae</name>
    <dbReference type="NCBI Taxonomy" id="112140"/>
    <lineage>
        <taxon>Bacteria</taxon>
        <taxon>Pseudomonadati</taxon>
        <taxon>Pseudomonadota</taxon>
        <taxon>Alphaproteobacteria</taxon>
        <taxon>Acetobacterales</taxon>
        <taxon>Acetobacteraceae</taxon>
        <taxon>Gluconacetobacter</taxon>
    </lineage>
</organism>
<dbReference type="InterPro" id="IPR000544">
    <property type="entry name" value="Octanoyltransferase"/>
</dbReference>
<feature type="site" description="Lowers pKa of active site Cys" evidence="5 9">
    <location>
        <position position="154"/>
    </location>
</feature>
<feature type="binding site" evidence="5 8">
    <location>
        <begin position="157"/>
        <end position="159"/>
    </location>
    <ligand>
        <name>substrate</name>
    </ligand>
</feature>
<feature type="active site" description="Acyl-thioester intermediate" evidence="5 7">
    <location>
        <position position="188"/>
    </location>
</feature>
<dbReference type="PANTHER" id="PTHR10993:SF7">
    <property type="entry name" value="LIPOYLTRANSFERASE 2, MITOCHONDRIAL-RELATED"/>
    <property type="match status" value="1"/>
</dbReference>
<dbReference type="NCBIfam" id="NF010921">
    <property type="entry name" value="PRK14341.1"/>
    <property type="match status" value="1"/>
</dbReference>
<protein>
    <recommendedName>
        <fullName evidence="5 6">Octanoyltransferase</fullName>
        <ecNumber evidence="5 6">2.3.1.181</ecNumber>
    </recommendedName>
    <alternativeName>
        <fullName evidence="5">Lipoate-protein ligase B</fullName>
    </alternativeName>
    <alternativeName>
        <fullName evidence="5">Lipoyl/octanoyl transferase</fullName>
    </alternativeName>
    <alternativeName>
        <fullName evidence="5">Octanoyl-[acyl-carrier-protein]-protein N-octanoyltransferase</fullName>
    </alternativeName>
</protein>
<comment type="similarity">
    <text evidence="5 6">Belongs to the LipB family.</text>
</comment>
<dbReference type="InterPro" id="IPR045864">
    <property type="entry name" value="aa-tRNA-synth_II/BPL/LPL"/>
</dbReference>
<feature type="binding site" evidence="5 8">
    <location>
        <begin position="79"/>
        <end position="86"/>
    </location>
    <ligand>
        <name>substrate</name>
    </ligand>
</feature>
<dbReference type="InterPro" id="IPR020605">
    <property type="entry name" value="Octanoyltransferase_CS"/>
</dbReference>
<dbReference type="AlphaFoldDB" id="A0A7W4J829"/>
<dbReference type="PIRSF" id="PIRSF016262">
    <property type="entry name" value="LPLase"/>
    <property type="match status" value="1"/>
</dbReference>
<dbReference type="NCBIfam" id="TIGR00214">
    <property type="entry name" value="lipB"/>
    <property type="match status" value="1"/>
</dbReference>
<evidence type="ECO:0000256" key="3">
    <source>
        <dbReference type="ARBA" id="ARBA00023315"/>
    </source>
</evidence>
<dbReference type="PROSITE" id="PS01313">
    <property type="entry name" value="LIPB"/>
    <property type="match status" value="1"/>
</dbReference>
<dbReference type="Proteomes" id="UP000561066">
    <property type="component" value="Unassembled WGS sequence"/>
</dbReference>
<dbReference type="SUPFAM" id="SSF55681">
    <property type="entry name" value="Class II aaRS and biotin synthetases"/>
    <property type="match status" value="1"/>
</dbReference>
<accession>A0A7W4J829</accession>
<feature type="domain" description="BPL/LPL catalytic" evidence="10">
    <location>
        <begin position="40"/>
        <end position="226"/>
    </location>
</feature>
<dbReference type="EMBL" id="JABEQH010000013">
    <property type="protein sequence ID" value="MBB2176410.1"/>
    <property type="molecule type" value="Genomic_DNA"/>
</dbReference>
<evidence type="ECO:0000256" key="8">
    <source>
        <dbReference type="PIRSR" id="PIRSR016262-2"/>
    </source>
</evidence>
<evidence type="ECO:0000256" key="2">
    <source>
        <dbReference type="ARBA" id="ARBA00022679"/>
    </source>
</evidence>
<dbReference type="InterPro" id="IPR004143">
    <property type="entry name" value="BPL_LPL_catalytic"/>
</dbReference>
<dbReference type="GO" id="GO:0009249">
    <property type="term" value="P:protein lipoylation"/>
    <property type="evidence" value="ECO:0007669"/>
    <property type="project" value="InterPro"/>
</dbReference>
<reference evidence="11 12" key="1">
    <citation type="submission" date="2020-04" db="EMBL/GenBank/DDBJ databases">
        <title>Description of novel Gluconacetobacter.</title>
        <authorList>
            <person name="Sombolestani A."/>
        </authorList>
    </citation>
    <scope>NUCLEOTIDE SEQUENCE [LARGE SCALE GENOMIC DNA]</scope>
    <source>
        <strain evidence="11 12">LMG 21312</strain>
    </source>
</reference>
<evidence type="ECO:0000313" key="11">
    <source>
        <dbReference type="EMBL" id="MBB2176410.1"/>
    </source>
</evidence>
<sequence>MHDRRAMTENTILWNSSGDLVPYPDAIAEMERQVAGIRNGTAPERVWLLEHPPTFTAGTSARDEDLFNPQGFPTYAAGRGGQWTYHGPGQRVAYVMLDLTRPHGVVPARDLRDYVQALEEWLIRTLRRFDVTGERRDGRIGVWVVDPRTGTENKIAALGVRVSRWTSWHGVALNVAPRLDDFGGIVPCGIREHGVTSLHALGRTVTMAEADAALRACWQELFGSVPYSPADSEK</sequence>
<dbReference type="GO" id="GO:0033819">
    <property type="term" value="F:lipoyl(octanoyl) transferase activity"/>
    <property type="evidence" value="ECO:0007669"/>
    <property type="project" value="UniProtKB-EC"/>
</dbReference>
<evidence type="ECO:0000256" key="4">
    <source>
        <dbReference type="ARBA" id="ARBA00024732"/>
    </source>
</evidence>
<dbReference type="PANTHER" id="PTHR10993">
    <property type="entry name" value="OCTANOYLTRANSFERASE"/>
    <property type="match status" value="1"/>
</dbReference>
<evidence type="ECO:0000256" key="5">
    <source>
        <dbReference type="HAMAP-Rule" id="MF_00013"/>
    </source>
</evidence>
<dbReference type="Gene3D" id="3.30.930.10">
    <property type="entry name" value="Bira Bifunctional Protein, Domain 2"/>
    <property type="match status" value="1"/>
</dbReference>
<feature type="binding site" evidence="5 8">
    <location>
        <begin position="170"/>
        <end position="172"/>
    </location>
    <ligand>
        <name>substrate</name>
    </ligand>
</feature>
<name>A0A7W4J829_9PROT</name>
<dbReference type="UniPathway" id="UPA00538">
    <property type="reaction ID" value="UER00592"/>
</dbReference>
<evidence type="ECO:0000259" key="10">
    <source>
        <dbReference type="PROSITE" id="PS51733"/>
    </source>
</evidence>